<feature type="transmembrane region" description="Helical" evidence="8">
    <location>
        <begin position="63"/>
        <end position="81"/>
    </location>
</feature>
<evidence type="ECO:0000256" key="2">
    <source>
        <dbReference type="ARBA" id="ARBA00005179"/>
    </source>
</evidence>
<keyword evidence="4" id="KW-0808">Transferase</keyword>
<evidence type="ECO:0000256" key="5">
    <source>
        <dbReference type="ARBA" id="ARBA00022692"/>
    </source>
</evidence>
<dbReference type="PANTHER" id="PTHR31595:SF57">
    <property type="entry name" value="OS04G0481900 PROTEIN"/>
    <property type="match status" value="1"/>
</dbReference>
<keyword evidence="6 8" id="KW-1133">Transmembrane helix</keyword>
<comment type="subcellular location">
    <subcellularLocation>
        <location evidence="1">Membrane</location>
        <topology evidence="1">Multi-pass membrane protein</topology>
    </subcellularLocation>
</comment>
<keyword evidence="5 8" id="KW-0812">Transmembrane</keyword>
<dbReference type="Pfam" id="PF13813">
    <property type="entry name" value="MBOAT_2"/>
    <property type="match status" value="1"/>
</dbReference>
<gene>
    <name evidence="10" type="ORF">DAEQUDRAFT_751654</name>
</gene>
<evidence type="ECO:0000256" key="7">
    <source>
        <dbReference type="ARBA" id="ARBA00023136"/>
    </source>
</evidence>
<dbReference type="EMBL" id="KV429075">
    <property type="protein sequence ID" value="KZT67506.1"/>
    <property type="molecule type" value="Genomic_DNA"/>
</dbReference>
<comment type="pathway">
    <text evidence="2">Secondary metabolite biosynthesis.</text>
</comment>
<dbReference type="Proteomes" id="UP000076727">
    <property type="component" value="Unassembled WGS sequence"/>
</dbReference>
<dbReference type="InterPro" id="IPR044851">
    <property type="entry name" value="Wax_synthase"/>
</dbReference>
<evidence type="ECO:0000256" key="8">
    <source>
        <dbReference type="SAM" id="Phobius"/>
    </source>
</evidence>
<comment type="similarity">
    <text evidence="3">Belongs to the wax synthase family.</text>
</comment>
<feature type="domain" description="Wax synthase" evidence="9">
    <location>
        <begin position="217"/>
        <end position="301"/>
    </location>
</feature>
<evidence type="ECO:0000256" key="6">
    <source>
        <dbReference type="ARBA" id="ARBA00022989"/>
    </source>
</evidence>
<organism evidence="10 11">
    <name type="scientific">Daedalea quercina L-15889</name>
    <dbReference type="NCBI Taxonomy" id="1314783"/>
    <lineage>
        <taxon>Eukaryota</taxon>
        <taxon>Fungi</taxon>
        <taxon>Dikarya</taxon>
        <taxon>Basidiomycota</taxon>
        <taxon>Agaricomycotina</taxon>
        <taxon>Agaricomycetes</taxon>
        <taxon>Polyporales</taxon>
        <taxon>Fomitopsis</taxon>
    </lineage>
</organism>
<protein>
    <recommendedName>
        <fullName evidence="9">Wax synthase domain-containing protein</fullName>
    </recommendedName>
</protein>
<evidence type="ECO:0000259" key="9">
    <source>
        <dbReference type="Pfam" id="PF13813"/>
    </source>
</evidence>
<dbReference type="AlphaFoldDB" id="A0A165NXR4"/>
<dbReference type="GO" id="GO:0016020">
    <property type="term" value="C:membrane"/>
    <property type="evidence" value="ECO:0007669"/>
    <property type="project" value="UniProtKB-SubCell"/>
</dbReference>
<dbReference type="PANTHER" id="PTHR31595">
    <property type="entry name" value="LONG-CHAIN-ALCOHOL O-FATTY-ACYLTRANSFERASE 3-RELATED"/>
    <property type="match status" value="1"/>
</dbReference>
<feature type="transmembrane region" description="Helical" evidence="8">
    <location>
        <begin position="36"/>
        <end position="57"/>
    </location>
</feature>
<evidence type="ECO:0000256" key="1">
    <source>
        <dbReference type="ARBA" id="ARBA00004141"/>
    </source>
</evidence>
<evidence type="ECO:0000313" key="10">
    <source>
        <dbReference type="EMBL" id="KZT67506.1"/>
    </source>
</evidence>
<dbReference type="GO" id="GO:0006629">
    <property type="term" value="P:lipid metabolic process"/>
    <property type="evidence" value="ECO:0007669"/>
    <property type="project" value="InterPro"/>
</dbReference>
<sequence length="382" mass="42131">MEAGSRPRLPILPFFLLLQTGLACLLALSPPKQVRIAGSFALTAFVAVAYCCTTGVAPRDYSIGNLIMIQTFTAYLLLWLADPVRDYRHERDYVTATKLPFGRRVWWLICIINNPRGIGWSYEVAHLPSRPKSPKWIFVVHKLISALRWYIFLDLAQAYNKSPLRAVAESMVGPAAYLLRPISIISRFSSLVGLLALESSIGAAVSVALGIWSPRDWPDIYGSWSDSYTVRRFWGRTYHQLLRRLTASCGKACCRALGLRPGTRASSYTQLYIGFAVSGFLHCGGDLMVSPYLFGASFPFFMSQAVAITFEDAVIGLVQRSGAKPPTALSRLVGYLWAITWLCISAPLYVSWSLLISLSLPSVTTAAAESVGSFVKGLNLVQ</sequence>
<dbReference type="OrthoDB" id="1077582at2759"/>
<dbReference type="InterPro" id="IPR032805">
    <property type="entry name" value="Wax_synthase_dom"/>
</dbReference>
<feature type="transmembrane region" description="Helical" evidence="8">
    <location>
        <begin position="332"/>
        <end position="352"/>
    </location>
</feature>
<evidence type="ECO:0000256" key="3">
    <source>
        <dbReference type="ARBA" id="ARBA00007282"/>
    </source>
</evidence>
<dbReference type="GO" id="GO:0008374">
    <property type="term" value="F:O-acyltransferase activity"/>
    <property type="evidence" value="ECO:0007669"/>
    <property type="project" value="InterPro"/>
</dbReference>
<accession>A0A165NXR4</accession>
<dbReference type="STRING" id="1314783.A0A165NXR4"/>
<dbReference type="PROSITE" id="PS51257">
    <property type="entry name" value="PROKAR_LIPOPROTEIN"/>
    <property type="match status" value="1"/>
</dbReference>
<feature type="transmembrane region" description="Helical" evidence="8">
    <location>
        <begin position="12"/>
        <end position="29"/>
    </location>
</feature>
<feature type="transmembrane region" description="Helical" evidence="8">
    <location>
        <begin position="188"/>
        <end position="212"/>
    </location>
</feature>
<name>A0A165NXR4_9APHY</name>
<evidence type="ECO:0000256" key="4">
    <source>
        <dbReference type="ARBA" id="ARBA00022679"/>
    </source>
</evidence>
<evidence type="ECO:0000313" key="11">
    <source>
        <dbReference type="Proteomes" id="UP000076727"/>
    </source>
</evidence>
<keyword evidence="11" id="KW-1185">Reference proteome</keyword>
<keyword evidence="7 8" id="KW-0472">Membrane</keyword>
<reference evidence="10 11" key="1">
    <citation type="journal article" date="2016" name="Mol. Biol. Evol.">
        <title>Comparative Genomics of Early-Diverging Mushroom-Forming Fungi Provides Insights into the Origins of Lignocellulose Decay Capabilities.</title>
        <authorList>
            <person name="Nagy L.G."/>
            <person name="Riley R."/>
            <person name="Tritt A."/>
            <person name="Adam C."/>
            <person name="Daum C."/>
            <person name="Floudas D."/>
            <person name="Sun H."/>
            <person name="Yadav J.S."/>
            <person name="Pangilinan J."/>
            <person name="Larsson K.H."/>
            <person name="Matsuura K."/>
            <person name="Barry K."/>
            <person name="Labutti K."/>
            <person name="Kuo R."/>
            <person name="Ohm R.A."/>
            <person name="Bhattacharya S.S."/>
            <person name="Shirouzu T."/>
            <person name="Yoshinaga Y."/>
            <person name="Martin F.M."/>
            <person name="Grigoriev I.V."/>
            <person name="Hibbett D.S."/>
        </authorList>
    </citation>
    <scope>NUCLEOTIDE SEQUENCE [LARGE SCALE GENOMIC DNA]</scope>
    <source>
        <strain evidence="10 11">L-15889</strain>
    </source>
</reference>
<proteinExistence type="inferred from homology"/>